<feature type="transmembrane region" description="Helical" evidence="1">
    <location>
        <begin position="166"/>
        <end position="185"/>
    </location>
</feature>
<keyword evidence="1" id="KW-0472">Membrane</keyword>
<dbReference type="AlphaFoldDB" id="A0A177YHR1"/>
<dbReference type="RefSeq" id="WP_084423706.1">
    <property type="nucleotide sequence ID" value="NZ_LVHI01000012.1"/>
</dbReference>
<keyword evidence="3" id="KW-1185">Reference proteome</keyword>
<dbReference type="EMBL" id="LVHI01000012">
    <property type="protein sequence ID" value="OAK54648.1"/>
    <property type="molecule type" value="Genomic_DNA"/>
</dbReference>
<comment type="caution">
    <text evidence="2">The sequence shown here is derived from an EMBL/GenBank/DDBJ whole genome shotgun (WGS) entry which is preliminary data.</text>
</comment>
<keyword evidence="1" id="KW-0812">Transmembrane</keyword>
<evidence type="ECO:0000256" key="1">
    <source>
        <dbReference type="SAM" id="Phobius"/>
    </source>
</evidence>
<sequence>MNEQPTPAKRLSPFRPWQVLNRYLYTLERPSSAGVPILYTVEVDSLSEDDTVQLYENGYLATTNDLPASIEIDGGTIEVAVSLYGVTRVDFVSDDGTGRRLAPVPGTLEYRRRRFDRRHPRLSRAIGWAAIAILVVNLVLAASFALEIATKVPMVAEQFGTFVSPIQLPAWANTTLVVAGILAATERVLTLRHNKILDLETIWAAS</sequence>
<gene>
    <name evidence="2" type="ORF">A3K89_04715</name>
</gene>
<name>A0A177YHR1_9NOCA</name>
<evidence type="ECO:0000313" key="3">
    <source>
        <dbReference type="Proteomes" id="UP000077519"/>
    </source>
</evidence>
<evidence type="ECO:0000313" key="2">
    <source>
        <dbReference type="EMBL" id="OAK54648.1"/>
    </source>
</evidence>
<keyword evidence="1" id="KW-1133">Transmembrane helix</keyword>
<protein>
    <submittedName>
        <fullName evidence="2">Uncharacterized protein</fullName>
    </submittedName>
</protein>
<organism evidence="2 3">
    <name type="scientific">Rhodococcoides kyotonense</name>
    <dbReference type="NCBI Taxonomy" id="398843"/>
    <lineage>
        <taxon>Bacteria</taxon>
        <taxon>Bacillati</taxon>
        <taxon>Actinomycetota</taxon>
        <taxon>Actinomycetes</taxon>
        <taxon>Mycobacteriales</taxon>
        <taxon>Nocardiaceae</taxon>
        <taxon>Rhodococcoides</taxon>
    </lineage>
</organism>
<reference evidence="2 3" key="1">
    <citation type="submission" date="2016-03" db="EMBL/GenBank/DDBJ databases">
        <title>Genome sequence of Rhodococcus kyotonensis KB10.</title>
        <authorList>
            <person name="Jeong H."/>
            <person name="Hong C.E."/>
            <person name="Jo S.H."/>
            <person name="Park J.M."/>
        </authorList>
    </citation>
    <scope>NUCLEOTIDE SEQUENCE [LARGE SCALE GENOMIC DNA]</scope>
    <source>
        <strain evidence="2 3">KB10</strain>
    </source>
</reference>
<proteinExistence type="predicted"/>
<feature type="transmembrane region" description="Helical" evidence="1">
    <location>
        <begin position="122"/>
        <end position="146"/>
    </location>
</feature>
<accession>A0A177YHR1</accession>
<dbReference type="Proteomes" id="UP000077519">
    <property type="component" value="Unassembled WGS sequence"/>
</dbReference>